<dbReference type="AlphaFoldDB" id="A0A2Z6S6B0"/>
<evidence type="ECO:0000256" key="1">
    <source>
        <dbReference type="SAM" id="MobiDB-lite"/>
    </source>
</evidence>
<evidence type="ECO:0000313" key="4">
    <source>
        <dbReference type="Proteomes" id="UP000247702"/>
    </source>
</evidence>
<dbReference type="EMBL" id="BEXD01004350">
    <property type="protein sequence ID" value="GBC10071.1"/>
    <property type="molecule type" value="Genomic_DNA"/>
</dbReference>
<organism evidence="2 4">
    <name type="scientific">Rhizophagus clarus</name>
    <dbReference type="NCBI Taxonomy" id="94130"/>
    <lineage>
        <taxon>Eukaryota</taxon>
        <taxon>Fungi</taxon>
        <taxon>Fungi incertae sedis</taxon>
        <taxon>Mucoromycota</taxon>
        <taxon>Glomeromycotina</taxon>
        <taxon>Glomeromycetes</taxon>
        <taxon>Glomerales</taxon>
        <taxon>Glomeraceae</taxon>
        <taxon>Rhizophagus</taxon>
    </lineage>
</organism>
<keyword evidence="4" id="KW-1185">Reference proteome</keyword>
<feature type="region of interest" description="Disordered" evidence="1">
    <location>
        <begin position="86"/>
        <end position="106"/>
    </location>
</feature>
<name>A0A2Z6S6B0_9GLOM</name>
<protein>
    <submittedName>
        <fullName evidence="2">Uncharacterized protein</fullName>
    </submittedName>
</protein>
<gene>
    <name evidence="3" type="ORF">RCL2_001616600</name>
    <name evidence="2" type="ORF">RclHR1_09310006</name>
</gene>
<proteinExistence type="predicted"/>
<sequence length="138" mass="15659">MSKLRADITYSHRLHNNPLITEPTIDTDDSNVNQDPGNLDIINNLADNLVLTEENNSKESDDKADEFQLENEFGEYLQGWVEMLEEKKNAESNGNTDEDDDNTNNSTVNIHDVTHPAVDANAKWVLKTLFKDNINLPF</sequence>
<dbReference type="Proteomes" id="UP000615446">
    <property type="component" value="Unassembled WGS sequence"/>
</dbReference>
<dbReference type="EMBL" id="BLAL01000183">
    <property type="protein sequence ID" value="GES89265.1"/>
    <property type="molecule type" value="Genomic_DNA"/>
</dbReference>
<dbReference type="Proteomes" id="UP000247702">
    <property type="component" value="Unassembled WGS sequence"/>
</dbReference>
<reference evidence="3" key="2">
    <citation type="submission" date="2019-10" db="EMBL/GenBank/DDBJ databases">
        <title>Conservation and host-specific expression of non-tandemly repeated heterogenous ribosome RNA gene in arbuscular mycorrhizal fungi.</title>
        <authorList>
            <person name="Maeda T."/>
            <person name="Kobayashi Y."/>
            <person name="Nakagawa T."/>
            <person name="Ezawa T."/>
            <person name="Yamaguchi K."/>
            <person name="Bino T."/>
            <person name="Nishimoto Y."/>
            <person name="Shigenobu S."/>
            <person name="Kawaguchi M."/>
        </authorList>
    </citation>
    <scope>NUCLEOTIDE SEQUENCE</scope>
    <source>
        <strain evidence="3">HR1</strain>
    </source>
</reference>
<dbReference type="OrthoDB" id="2392128at2759"/>
<evidence type="ECO:0000313" key="3">
    <source>
        <dbReference type="EMBL" id="GES89265.1"/>
    </source>
</evidence>
<comment type="caution">
    <text evidence="2">The sequence shown here is derived from an EMBL/GenBank/DDBJ whole genome shotgun (WGS) entry which is preliminary data.</text>
</comment>
<reference evidence="2 4" key="1">
    <citation type="submission" date="2017-11" db="EMBL/GenBank/DDBJ databases">
        <title>The genome of Rhizophagus clarus HR1 reveals common genetic basis of auxotrophy among arbuscular mycorrhizal fungi.</title>
        <authorList>
            <person name="Kobayashi Y."/>
        </authorList>
    </citation>
    <scope>NUCLEOTIDE SEQUENCE [LARGE SCALE GENOMIC DNA]</scope>
    <source>
        <strain evidence="2 4">HR1</strain>
    </source>
</reference>
<evidence type="ECO:0000313" key="2">
    <source>
        <dbReference type="EMBL" id="GBC10071.1"/>
    </source>
</evidence>
<accession>A0A2Z6S6B0</accession>